<organism evidence="3 4">
    <name type="scientific">Caminicella sporogenes DSM 14501</name>
    <dbReference type="NCBI Taxonomy" id="1121266"/>
    <lineage>
        <taxon>Bacteria</taxon>
        <taxon>Bacillati</taxon>
        <taxon>Bacillota</taxon>
        <taxon>Clostridia</taxon>
        <taxon>Peptostreptococcales</taxon>
        <taxon>Caminicellaceae</taxon>
        <taxon>Caminicella</taxon>
    </lineage>
</organism>
<dbReference type="Pfam" id="PF01817">
    <property type="entry name" value="CM_2"/>
    <property type="match status" value="1"/>
</dbReference>
<dbReference type="InterPro" id="IPR011279">
    <property type="entry name" value="Chorismate_mutase_GmP"/>
</dbReference>
<dbReference type="InterPro" id="IPR036979">
    <property type="entry name" value="CM_dom_sf"/>
</dbReference>
<accession>A0A1M6SSU4</accession>
<keyword evidence="4" id="KW-1185">Reference proteome</keyword>
<dbReference type="SMART" id="SM00830">
    <property type="entry name" value="CM_2"/>
    <property type="match status" value="1"/>
</dbReference>
<dbReference type="InterPro" id="IPR051331">
    <property type="entry name" value="Chorismate_mutase-related"/>
</dbReference>
<evidence type="ECO:0000259" key="2">
    <source>
        <dbReference type="PROSITE" id="PS51168"/>
    </source>
</evidence>
<dbReference type="Proteomes" id="UP000184082">
    <property type="component" value="Unassembled WGS sequence"/>
</dbReference>
<dbReference type="PANTHER" id="PTHR38041:SF1">
    <property type="entry name" value="CHORISMATE MUTASE"/>
    <property type="match status" value="1"/>
</dbReference>
<dbReference type="STRING" id="1121266.SAMN02745883_02141"/>
<gene>
    <name evidence="3" type="ORF">SAMN02745883_02141</name>
</gene>
<dbReference type="Gene3D" id="1.20.59.10">
    <property type="entry name" value="Chorismate mutase"/>
    <property type="match status" value="1"/>
</dbReference>
<evidence type="ECO:0000313" key="4">
    <source>
        <dbReference type="Proteomes" id="UP000184082"/>
    </source>
</evidence>
<dbReference type="AlphaFoldDB" id="A0A1M6SSU4"/>
<evidence type="ECO:0000256" key="1">
    <source>
        <dbReference type="ARBA" id="ARBA00023235"/>
    </source>
</evidence>
<dbReference type="PROSITE" id="PS51168">
    <property type="entry name" value="CHORISMATE_MUT_2"/>
    <property type="match status" value="1"/>
</dbReference>
<dbReference type="GO" id="GO:0009697">
    <property type="term" value="P:salicylic acid biosynthetic process"/>
    <property type="evidence" value="ECO:0007669"/>
    <property type="project" value="TreeGrafter"/>
</dbReference>
<protein>
    <submittedName>
        <fullName evidence="3">Chorismate mutase</fullName>
    </submittedName>
</protein>
<dbReference type="GO" id="GO:0004106">
    <property type="term" value="F:chorismate mutase activity"/>
    <property type="evidence" value="ECO:0007669"/>
    <property type="project" value="InterPro"/>
</dbReference>
<dbReference type="InterPro" id="IPR036263">
    <property type="entry name" value="Chorismate_II_sf"/>
</dbReference>
<keyword evidence="1" id="KW-0413">Isomerase</keyword>
<dbReference type="GO" id="GO:0046417">
    <property type="term" value="P:chorismate metabolic process"/>
    <property type="evidence" value="ECO:0007669"/>
    <property type="project" value="InterPro"/>
</dbReference>
<proteinExistence type="predicted"/>
<reference evidence="3 4" key="1">
    <citation type="submission" date="2016-11" db="EMBL/GenBank/DDBJ databases">
        <authorList>
            <person name="Jaros S."/>
            <person name="Januszkiewicz K."/>
            <person name="Wedrychowicz H."/>
        </authorList>
    </citation>
    <scope>NUCLEOTIDE SEQUENCE [LARGE SCALE GENOMIC DNA]</scope>
    <source>
        <strain evidence="3 4">DSM 14501</strain>
    </source>
</reference>
<feature type="domain" description="Chorismate mutase" evidence="2">
    <location>
        <begin position="18"/>
        <end position="108"/>
    </location>
</feature>
<dbReference type="PANTHER" id="PTHR38041">
    <property type="entry name" value="CHORISMATE MUTASE"/>
    <property type="match status" value="1"/>
</dbReference>
<dbReference type="SUPFAM" id="SSF48600">
    <property type="entry name" value="Chorismate mutase II"/>
    <property type="match status" value="1"/>
</dbReference>
<dbReference type="InterPro" id="IPR002701">
    <property type="entry name" value="CM_II_prokaryot"/>
</dbReference>
<evidence type="ECO:0000313" key="3">
    <source>
        <dbReference type="EMBL" id="SHK47700.1"/>
    </source>
</evidence>
<name>A0A1M6SSU4_9FIRM</name>
<dbReference type="EMBL" id="FRAJ01000020">
    <property type="protein sequence ID" value="SHK47700.1"/>
    <property type="molecule type" value="Genomic_DNA"/>
</dbReference>
<sequence length="113" mass="13891">MGENLQKLWEIKFVNVWGENMKDLQEMRKRIDEIDKELVKLFEKRLYVIFEINEYKKKHLLPIEDKNRERELIKTNVSYCKNPEYSTYIVEFLECIISISKKVQLDYRKIKND</sequence>
<dbReference type="NCBIfam" id="TIGR01805">
    <property type="entry name" value="CM_mono_grmpos"/>
    <property type="match status" value="1"/>
</dbReference>